<evidence type="ECO:0000256" key="6">
    <source>
        <dbReference type="ARBA" id="ARBA00023136"/>
    </source>
</evidence>
<evidence type="ECO:0000256" key="5">
    <source>
        <dbReference type="ARBA" id="ARBA00022989"/>
    </source>
</evidence>
<keyword evidence="6 7" id="KW-0472">Membrane</keyword>
<feature type="transmembrane region" description="Helical" evidence="7">
    <location>
        <begin position="63"/>
        <end position="82"/>
    </location>
</feature>
<keyword evidence="2 7" id="KW-0813">Transport</keyword>
<evidence type="ECO:0000256" key="3">
    <source>
        <dbReference type="ARBA" id="ARBA00022475"/>
    </source>
</evidence>
<comment type="subcellular location">
    <subcellularLocation>
        <location evidence="1 7">Cell membrane</location>
        <topology evidence="1 7">Multi-pass membrane protein</topology>
    </subcellularLocation>
</comment>
<feature type="transmembrane region" description="Helical" evidence="7">
    <location>
        <begin position="94"/>
        <end position="114"/>
    </location>
</feature>
<keyword evidence="3" id="KW-1003">Cell membrane</keyword>
<dbReference type="PANTHER" id="PTHR30151:SF0">
    <property type="entry name" value="ABC TRANSPORTER PERMEASE PROTEIN MJ0413-RELATED"/>
    <property type="match status" value="1"/>
</dbReference>
<evidence type="ECO:0000256" key="7">
    <source>
        <dbReference type="RuleBase" id="RU363032"/>
    </source>
</evidence>
<feature type="transmembrane region" description="Helical" evidence="7">
    <location>
        <begin position="120"/>
        <end position="138"/>
    </location>
</feature>
<dbReference type="PANTHER" id="PTHR30151">
    <property type="entry name" value="ALKANE SULFONATE ABC TRANSPORTER-RELATED, MEMBRANE SUBUNIT"/>
    <property type="match status" value="1"/>
</dbReference>
<comment type="similarity">
    <text evidence="7">Belongs to the binding-protein-dependent transport system permease family.</text>
</comment>
<dbReference type="InterPro" id="IPR000515">
    <property type="entry name" value="MetI-like"/>
</dbReference>
<protein>
    <submittedName>
        <fullName evidence="9">ABC transporter permease subunit</fullName>
    </submittedName>
</protein>
<evidence type="ECO:0000256" key="4">
    <source>
        <dbReference type="ARBA" id="ARBA00022692"/>
    </source>
</evidence>
<dbReference type="CDD" id="cd06261">
    <property type="entry name" value="TM_PBP2"/>
    <property type="match status" value="1"/>
</dbReference>
<keyword evidence="5 7" id="KW-1133">Transmembrane helix</keyword>
<evidence type="ECO:0000256" key="2">
    <source>
        <dbReference type="ARBA" id="ARBA00022448"/>
    </source>
</evidence>
<dbReference type="EMBL" id="WUWG01000003">
    <property type="protein sequence ID" value="MXU66038.1"/>
    <property type="molecule type" value="Genomic_DNA"/>
</dbReference>
<keyword evidence="4 7" id="KW-0812">Transmembrane</keyword>
<dbReference type="PROSITE" id="PS50928">
    <property type="entry name" value="ABC_TM1"/>
    <property type="match status" value="1"/>
</dbReference>
<dbReference type="GO" id="GO:0055085">
    <property type="term" value="P:transmembrane transport"/>
    <property type="evidence" value="ECO:0007669"/>
    <property type="project" value="InterPro"/>
</dbReference>
<reference evidence="9 10" key="1">
    <citation type="submission" date="2019-12" db="EMBL/GenBank/DDBJ databases">
        <title>Strain KN286 was isolated from seawater, which was collected from Caroline Seamount in the tropical western Pacific.</title>
        <authorList>
            <person name="Wang Q."/>
        </authorList>
    </citation>
    <scope>NUCLEOTIDE SEQUENCE [LARGE SCALE GENOMIC DNA]</scope>
    <source>
        <strain evidence="9 10">KN286</strain>
    </source>
</reference>
<comment type="caution">
    <text evidence="9">The sequence shown here is derived from an EMBL/GenBank/DDBJ whole genome shotgun (WGS) entry which is preliminary data.</text>
</comment>
<dbReference type="AlphaFoldDB" id="A0A6B0TX17"/>
<accession>A0A6B0TX17</accession>
<dbReference type="SUPFAM" id="SSF161098">
    <property type="entry name" value="MetI-like"/>
    <property type="match status" value="1"/>
</dbReference>
<dbReference type="InterPro" id="IPR035906">
    <property type="entry name" value="MetI-like_sf"/>
</dbReference>
<feature type="transmembrane region" description="Helical" evidence="7">
    <location>
        <begin position="186"/>
        <end position="206"/>
    </location>
</feature>
<evidence type="ECO:0000313" key="10">
    <source>
        <dbReference type="Proteomes" id="UP000436016"/>
    </source>
</evidence>
<organism evidence="9 10">
    <name type="scientific">Oceanomicrobium pacificus</name>
    <dbReference type="NCBI Taxonomy" id="2692916"/>
    <lineage>
        <taxon>Bacteria</taxon>
        <taxon>Pseudomonadati</taxon>
        <taxon>Pseudomonadota</taxon>
        <taxon>Alphaproteobacteria</taxon>
        <taxon>Rhodobacterales</taxon>
        <taxon>Paracoccaceae</taxon>
        <taxon>Oceanomicrobium</taxon>
    </lineage>
</organism>
<evidence type="ECO:0000313" key="9">
    <source>
        <dbReference type="EMBL" id="MXU66038.1"/>
    </source>
</evidence>
<dbReference type="GO" id="GO:0005886">
    <property type="term" value="C:plasma membrane"/>
    <property type="evidence" value="ECO:0007669"/>
    <property type="project" value="UniProtKB-SubCell"/>
</dbReference>
<dbReference type="Gene3D" id="1.10.3720.10">
    <property type="entry name" value="MetI-like"/>
    <property type="match status" value="1"/>
</dbReference>
<dbReference type="Proteomes" id="UP000436016">
    <property type="component" value="Unassembled WGS sequence"/>
</dbReference>
<feature type="transmembrane region" description="Helical" evidence="7">
    <location>
        <begin position="218"/>
        <end position="239"/>
    </location>
</feature>
<name>A0A6B0TX17_9RHOB</name>
<dbReference type="RefSeq" id="WP_160855060.1">
    <property type="nucleotide sequence ID" value="NZ_WUWG01000003.1"/>
</dbReference>
<keyword evidence="10" id="KW-1185">Reference proteome</keyword>
<dbReference type="Pfam" id="PF00528">
    <property type="entry name" value="BPD_transp_1"/>
    <property type="match status" value="1"/>
</dbReference>
<proteinExistence type="inferred from homology"/>
<evidence type="ECO:0000259" key="8">
    <source>
        <dbReference type="PROSITE" id="PS50928"/>
    </source>
</evidence>
<sequence length="253" mass="27120">MTRSHILFLNLTGIALFLCLWEIAGRAMGPSLLAAPTVVVPEYIRLLMAGDMLRELAGSLRQMLVGFGLACIIGMPLGALMGRIRTIDLLVHPWVSMIVVTSAAALAPIFILMFGTGFEFRVAIVFVSSFGYVTLTAYHGARGIDPKMLDVGNAFSTGPVETYSKIILPALFPYLITGARLGLIHAIRAMVMAEMFVLVGYGGLIFQTGQDLSTAPLISYLVTLMAVSVGANMALGWAGRQIAPWYDSKMAAG</sequence>
<gene>
    <name evidence="9" type="ORF">GSH16_11300</name>
</gene>
<feature type="domain" description="ABC transmembrane type-1" evidence="8">
    <location>
        <begin position="56"/>
        <end position="235"/>
    </location>
</feature>
<evidence type="ECO:0000256" key="1">
    <source>
        <dbReference type="ARBA" id="ARBA00004651"/>
    </source>
</evidence>